<reference evidence="7" key="2">
    <citation type="journal article" date="2015" name="Appl. Microbiol. Biotechnol.">
        <title>Genome-wide investigation of the genes involved in nicotine metabolism in Pseudomonas putida J5 by Tn5 transposon mutagenesis.</title>
        <authorList>
            <person name="Xia Z."/>
            <person name="Zhang W."/>
            <person name="Lei L."/>
            <person name="Liu X."/>
            <person name="Wei H.L."/>
        </authorList>
    </citation>
    <scope>NUCLEOTIDE SEQUENCE</scope>
    <source>
        <strain evidence="7">J5</strain>
    </source>
</reference>
<comment type="cofactor">
    <cofactor evidence="1">
        <name>FAD</name>
        <dbReference type="ChEBI" id="CHEBI:57692"/>
    </cofactor>
</comment>
<dbReference type="SMR" id="A0A0E3ELD2"/>
<dbReference type="PRINTS" id="PR00757">
    <property type="entry name" value="AMINEOXDASEF"/>
</dbReference>
<evidence type="ECO:0000256" key="3">
    <source>
        <dbReference type="ARBA" id="ARBA00022729"/>
    </source>
</evidence>
<dbReference type="InterPro" id="IPR019546">
    <property type="entry name" value="TAT_signal_bac_arc"/>
</dbReference>
<protein>
    <submittedName>
        <fullName evidence="7">NdaC</fullName>
    </submittedName>
</protein>
<reference evidence="7" key="1">
    <citation type="submission" date="2014-02" db="EMBL/GenBank/DDBJ databases">
        <authorList>
            <person name="Wei H.-L."/>
        </authorList>
    </citation>
    <scope>NUCLEOTIDE SEQUENCE</scope>
    <source>
        <strain evidence="7">J5</strain>
    </source>
</reference>
<evidence type="ECO:0000256" key="5">
    <source>
        <dbReference type="PIRSR" id="PIRSR601613-1"/>
    </source>
</evidence>
<evidence type="ECO:0000256" key="4">
    <source>
        <dbReference type="ARBA" id="ARBA00023002"/>
    </source>
</evidence>
<dbReference type="AlphaFoldDB" id="A0A0E3ELD2"/>
<proteinExistence type="inferred from homology"/>
<dbReference type="EMBL" id="KJ462515">
    <property type="protein sequence ID" value="AIW62978.1"/>
    <property type="molecule type" value="Genomic_DNA"/>
</dbReference>
<accession>A0A0E3ELD2</accession>
<dbReference type="InterPro" id="IPR001613">
    <property type="entry name" value="Flavin_amine_oxidase"/>
</dbReference>
<dbReference type="PANTHER" id="PTHR43563">
    <property type="entry name" value="AMINE OXIDASE"/>
    <property type="match status" value="1"/>
</dbReference>
<dbReference type="SUPFAM" id="SSF51905">
    <property type="entry name" value="FAD/NAD(P)-binding domain"/>
    <property type="match status" value="1"/>
</dbReference>
<evidence type="ECO:0000256" key="1">
    <source>
        <dbReference type="ARBA" id="ARBA00001974"/>
    </source>
</evidence>
<dbReference type="Gene3D" id="3.50.50.60">
    <property type="entry name" value="FAD/NAD(P)-binding domain"/>
    <property type="match status" value="2"/>
</dbReference>
<comment type="similarity">
    <text evidence="2">Belongs to the flavin monoamine oxidase family.</text>
</comment>
<dbReference type="InterPro" id="IPR002937">
    <property type="entry name" value="Amino_oxidase"/>
</dbReference>
<evidence type="ECO:0000259" key="6">
    <source>
        <dbReference type="Pfam" id="PF01593"/>
    </source>
</evidence>
<dbReference type="RefSeq" id="WP_013973879.1">
    <property type="nucleotide sequence ID" value="NZ_JANHLB010000051.1"/>
</dbReference>
<dbReference type="PROSITE" id="PS51318">
    <property type="entry name" value="TAT"/>
    <property type="match status" value="1"/>
</dbReference>
<keyword evidence="4" id="KW-0560">Oxidoreductase</keyword>
<dbReference type="PANTHER" id="PTHR43563:SF1">
    <property type="entry name" value="AMINE OXIDASE [FLAVIN-CONTAINING] B"/>
    <property type="match status" value="1"/>
</dbReference>
<dbReference type="InterPro" id="IPR036188">
    <property type="entry name" value="FAD/NAD-bd_sf"/>
</dbReference>
<evidence type="ECO:0000313" key="7">
    <source>
        <dbReference type="EMBL" id="AIW62978.1"/>
    </source>
</evidence>
<gene>
    <name evidence="7" type="primary">ndaC</name>
</gene>
<dbReference type="InterPro" id="IPR006311">
    <property type="entry name" value="TAT_signal"/>
</dbReference>
<keyword evidence="3" id="KW-0732">Signal</keyword>
<organism evidence="7">
    <name type="scientific">Pseudomonas putida</name>
    <name type="common">Arthrobacter siderocapsulatus</name>
    <dbReference type="NCBI Taxonomy" id="303"/>
    <lineage>
        <taxon>Bacteria</taxon>
        <taxon>Pseudomonadati</taxon>
        <taxon>Pseudomonadota</taxon>
        <taxon>Gammaproteobacteria</taxon>
        <taxon>Pseudomonadales</taxon>
        <taxon>Pseudomonadaceae</taxon>
        <taxon>Pseudomonas</taxon>
    </lineage>
</organism>
<dbReference type="NCBIfam" id="TIGR01409">
    <property type="entry name" value="TAT_signal_seq"/>
    <property type="match status" value="1"/>
</dbReference>
<name>A0A0E3ELD2_PSEPU</name>
<dbReference type="GO" id="GO:0016491">
    <property type="term" value="F:oxidoreductase activity"/>
    <property type="evidence" value="ECO:0007669"/>
    <property type="project" value="UniProtKB-KW"/>
</dbReference>
<feature type="binding site" evidence="5">
    <location>
        <position position="285"/>
    </location>
    <ligand>
        <name>FAD</name>
        <dbReference type="ChEBI" id="CHEBI:57692"/>
    </ligand>
</feature>
<dbReference type="InterPro" id="IPR050703">
    <property type="entry name" value="Flavin_MAO"/>
</dbReference>
<evidence type="ECO:0000256" key="2">
    <source>
        <dbReference type="ARBA" id="ARBA00005995"/>
    </source>
</evidence>
<dbReference type="Gene3D" id="3.90.660.10">
    <property type="match status" value="2"/>
</dbReference>
<feature type="domain" description="Amine oxidase" evidence="6">
    <location>
        <begin position="68"/>
        <end position="481"/>
    </location>
</feature>
<dbReference type="Pfam" id="PF01593">
    <property type="entry name" value="Amino_oxidase"/>
    <property type="match status" value="1"/>
</dbReference>
<sequence length="496" mass="54415">MTKDGDEGSKSGVSRRKFLGSAAVGVATAGIASQLLTLSAPAEAAVKTNVGPSRAGVGYDVIVIGGGFAGVTAAREASRSGLKTLILEGRSRLGGRTFTSKLQNQKVELGGTWVHWTQPNVWTEIMHYGLEVEETVGLANPETVIWVTEDNVKRAPAAEAFEIFGSACNEYYKEARNIYPRPFEPFFERKKLQHVDGLSAADYLEKLPLTREQKDMMDSWLSGNGHNYPETIAYSEIMRWFALSNFNMPTMFDSIARYKIKTGTHSLLEAIMADGNSEVKLSTPVTKVNQDKDKVTVTTEDGVFTASAVIVAVPINTLHDIEYSPKLSAAKVDMGSQRHAGAGVKGYIRVKQNVGNVMTYAPARNKLTPFTSVFTDHVDESGTLLIAFSADPKLIDINDIKAVEKALQPLLPGVEVTASYGYDWNLDPFSKGTWCTYRPNQTTRYLTELQKREGRLFFAGSDMANGWRGFIDGAIENGREVGHQVATYLKRENDNA</sequence>